<dbReference type="InterPro" id="IPR050418">
    <property type="entry name" value="D-iso_2-hydroxyacid_DH_PdxB"/>
</dbReference>
<organism evidence="7 8">
    <name type="scientific">Humidesulfovibrio mexicanus</name>
    <dbReference type="NCBI Taxonomy" id="147047"/>
    <lineage>
        <taxon>Bacteria</taxon>
        <taxon>Pseudomonadati</taxon>
        <taxon>Thermodesulfobacteriota</taxon>
        <taxon>Desulfovibrionia</taxon>
        <taxon>Desulfovibrionales</taxon>
        <taxon>Desulfovibrionaceae</taxon>
        <taxon>Humidesulfovibrio</taxon>
    </lineage>
</organism>
<evidence type="ECO:0000256" key="3">
    <source>
        <dbReference type="ARBA" id="ARBA00023027"/>
    </source>
</evidence>
<dbReference type="RefSeq" id="WP_089274317.1">
    <property type="nucleotide sequence ID" value="NZ_FZOC01000004.1"/>
</dbReference>
<evidence type="ECO:0000313" key="8">
    <source>
        <dbReference type="Proteomes" id="UP000198324"/>
    </source>
</evidence>
<accession>A0A239ANZ4</accession>
<dbReference type="InterPro" id="IPR036291">
    <property type="entry name" value="NAD(P)-bd_dom_sf"/>
</dbReference>
<dbReference type="GO" id="GO:0016616">
    <property type="term" value="F:oxidoreductase activity, acting on the CH-OH group of donors, NAD or NADP as acceptor"/>
    <property type="evidence" value="ECO:0007669"/>
    <property type="project" value="InterPro"/>
</dbReference>
<dbReference type="FunFam" id="3.40.50.720:FF:000203">
    <property type="entry name" value="D-3-phosphoglycerate dehydrogenase (SerA)"/>
    <property type="match status" value="1"/>
</dbReference>
<keyword evidence="3" id="KW-0520">NAD</keyword>
<dbReference type="InterPro" id="IPR029753">
    <property type="entry name" value="D-isomer_DH_CS"/>
</dbReference>
<gene>
    <name evidence="7" type="ORF">SAMN04488503_2089</name>
</gene>
<dbReference type="Pfam" id="PF00389">
    <property type="entry name" value="2-Hacid_dh"/>
    <property type="match status" value="1"/>
</dbReference>
<sequence>MSETPRIVVLDAWTMGREAYWELIGDQGELTLYDRTAPEELLERAHGAQVLFTNKTVLDKNAIEALPELRCICLLATGYNVVDVAAAAARGIPVCNVPGYSPSSVAQHVMAVTLELFGKACRHARAVAEGRWSAQPDFCFWDAPIMELANKTMGVVGFGAIGARVAELAHAFGMNVLAYAPRAKELPPYGPFAFASLVDLFEDADVVSLHCPLTPETENMVDAALLARMKPSAFLVNTARGQLVDEDALAAALQEGRIGGAALDVLRQEPPAADHPLLGAPNCLVTPHVAWASVEARRRLIGIAAANVRAFLAGSPQNVVNGVGR</sequence>
<keyword evidence="2 4" id="KW-0560">Oxidoreductase</keyword>
<dbReference type="PROSITE" id="PS00670">
    <property type="entry name" value="D_2_HYDROXYACID_DH_2"/>
    <property type="match status" value="1"/>
</dbReference>
<dbReference type="InterPro" id="IPR006139">
    <property type="entry name" value="D-isomer_2_OHA_DH_cat_dom"/>
</dbReference>
<dbReference type="PANTHER" id="PTHR43761">
    <property type="entry name" value="D-ISOMER SPECIFIC 2-HYDROXYACID DEHYDROGENASE FAMILY PROTEIN (AFU_ORTHOLOGUE AFUA_1G13630)"/>
    <property type="match status" value="1"/>
</dbReference>
<dbReference type="Gene3D" id="3.40.50.720">
    <property type="entry name" value="NAD(P)-binding Rossmann-like Domain"/>
    <property type="match status" value="2"/>
</dbReference>
<keyword evidence="8" id="KW-1185">Reference proteome</keyword>
<evidence type="ECO:0000256" key="4">
    <source>
        <dbReference type="RuleBase" id="RU003719"/>
    </source>
</evidence>
<dbReference type="AlphaFoldDB" id="A0A239ANZ4"/>
<dbReference type="GO" id="GO:0051287">
    <property type="term" value="F:NAD binding"/>
    <property type="evidence" value="ECO:0007669"/>
    <property type="project" value="InterPro"/>
</dbReference>
<dbReference type="SUPFAM" id="SSF52283">
    <property type="entry name" value="Formate/glycerate dehydrogenase catalytic domain-like"/>
    <property type="match status" value="1"/>
</dbReference>
<dbReference type="EMBL" id="FZOC01000004">
    <property type="protein sequence ID" value="SNR96683.1"/>
    <property type="molecule type" value="Genomic_DNA"/>
</dbReference>
<dbReference type="OrthoDB" id="9793626at2"/>
<dbReference type="CDD" id="cd12162">
    <property type="entry name" value="2-Hacid_dh_4"/>
    <property type="match status" value="1"/>
</dbReference>
<dbReference type="PANTHER" id="PTHR43761:SF1">
    <property type="entry name" value="D-ISOMER SPECIFIC 2-HYDROXYACID DEHYDROGENASE CATALYTIC DOMAIN-CONTAINING PROTEIN-RELATED"/>
    <property type="match status" value="1"/>
</dbReference>
<dbReference type="SUPFAM" id="SSF51735">
    <property type="entry name" value="NAD(P)-binding Rossmann-fold domains"/>
    <property type="match status" value="1"/>
</dbReference>
<name>A0A239ANZ4_9BACT</name>
<evidence type="ECO:0000313" key="7">
    <source>
        <dbReference type="EMBL" id="SNR96683.1"/>
    </source>
</evidence>
<reference evidence="7 8" key="1">
    <citation type="submission" date="2017-06" db="EMBL/GenBank/DDBJ databases">
        <authorList>
            <person name="Kim H.J."/>
            <person name="Triplett B.A."/>
        </authorList>
    </citation>
    <scope>NUCLEOTIDE SEQUENCE [LARGE SCALE GENOMIC DNA]</scope>
    <source>
        <strain evidence="7 8">DSM 13116</strain>
    </source>
</reference>
<feature type="domain" description="D-isomer specific 2-hydroxyacid dehydrogenase NAD-binding" evidence="6">
    <location>
        <begin position="111"/>
        <end position="290"/>
    </location>
</feature>
<comment type="similarity">
    <text evidence="1 4">Belongs to the D-isomer specific 2-hydroxyacid dehydrogenase family.</text>
</comment>
<dbReference type="InterPro" id="IPR006140">
    <property type="entry name" value="D-isomer_DH_NAD-bd"/>
</dbReference>
<dbReference type="Proteomes" id="UP000198324">
    <property type="component" value="Unassembled WGS sequence"/>
</dbReference>
<dbReference type="PROSITE" id="PS00671">
    <property type="entry name" value="D_2_HYDROXYACID_DH_3"/>
    <property type="match status" value="1"/>
</dbReference>
<evidence type="ECO:0000256" key="1">
    <source>
        <dbReference type="ARBA" id="ARBA00005854"/>
    </source>
</evidence>
<protein>
    <submittedName>
        <fullName evidence="7">Glycerate dehydrogenase</fullName>
    </submittedName>
</protein>
<feature type="domain" description="D-isomer specific 2-hydroxyacid dehydrogenase catalytic" evidence="5">
    <location>
        <begin position="17"/>
        <end position="321"/>
    </location>
</feature>
<evidence type="ECO:0000256" key="2">
    <source>
        <dbReference type="ARBA" id="ARBA00023002"/>
    </source>
</evidence>
<dbReference type="Pfam" id="PF02826">
    <property type="entry name" value="2-Hacid_dh_C"/>
    <property type="match status" value="1"/>
</dbReference>
<evidence type="ECO:0000259" key="6">
    <source>
        <dbReference type="Pfam" id="PF02826"/>
    </source>
</evidence>
<proteinExistence type="inferred from homology"/>
<evidence type="ECO:0000259" key="5">
    <source>
        <dbReference type="Pfam" id="PF00389"/>
    </source>
</evidence>